<dbReference type="OrthoDB" id="16520at2759"/>
<dbReference type="Pfam" id="PF00326">
    <property type="entry name" value="Peptidase_S9"/>
    <property type="match status" value="1"/>
</dbReference>
<dbReference type="GO" id="GO:0012505">
    <property type="term" value="C:endomembrane system"/>
    <property type="evidence" value="ECO:0007669"/>
    <property type="project" value="UniProtKB-SubCell"/>
</dbReference>
<protein>
    <recommendedName>
        <fullName evidence="13">Venom dipeptidyl peptidase 4</fullName>
    </recommendedName>
</protein>
<dbReference type="EMBL" id="VIIS01001289">
    <property type="protein sequence ID" value="KAF0300146.1"/>
    <property type="molecule type" value="Genomic_DNA"/>
</dbReference>
<feature type="domain" description="Dipeptidylpeptidase IV N-terminal" evidence="16">
    <location>
        <begin position="316"/>
        <end position="557"/>
    </location>
</feature>
<dbReference type="InterPro" id="IPR029058">
    <property type="entry name" value="AB_hydrolase_fold"/>
</dbReference>
<dbReference type="PANTHER" id="PTHR11731:SF200">
    <property type="entry name" value="DIPEPTIDYL PEPTIDASE 10, ISOFORM B"/>
    <property type="match status" value="1"/>
</dbReference>
<keyword evidence="8" id="KW-0735">Signal-anchor</keyword>
<evidence type="ECO:0000256" key="12">
    <source>
        <dbReference type="ARBA" id="ARBA00037847"/>
    </source>
</evidence>
<dbReference type="SUPFAM" id="SSF82171">
    <property type="entry name" value="DPP6 N-terminal domain-like"/>
    <property type="match status" value="1"/>
</dbReference>
<evidence type="ECO:0000259" key="16">
    <source>
        <dbReference type="Pfam" id="PF00930"/>
    </source>
</evidence>
<accession>A0A6A4VZ00</accession>
<dbReference type="Proteomes" id="UP000440578">
    <property type="component" value="Unassembled WGS sequence"/>
</dbReference>
<evidence type="ECO:0000256" key="5">
    <source>
        <dbReference type="ARBA" id="ARBA00022692"/>
    </source>
</evidence>
<evidence type="ECO:0000256" key="9">
    <source>
        <dbReference type="ARBA" id="ARBA00022989"/>
    </source>
</evidence>
<proteinExistence type="inferred from homology"/>
<dbReference type="InterPro" id="IPR001375">
    <property type="entry name" value="Peptidase_S9_cat"/>
</dbReference>
<organism evidence="17 18">
    <name type="scientific">Amphibalanus amphitrite</name>
    <name type="common">Striped barnacle</name>
    <name type="synonym">Balanus amphitrite</name>
    <dbReference type="NCBI Taxonomy" id="1232801"/>
    <lineage>
        <taxon>Eukaryota</taxon>
        <taxon>Metazoa</taxon>
        <taxon>Ecdysozoa</taxon>
        <taxon>Arthropoda</taxon>
        <taxon>Crustacea</taxon>
        <taxon>Multicrustacea</taxon>
        <taxon>Cirripedia</taxon>
        <taxon>Thoracica</taxon>
        <taxon>Thoracicalcarea</taxon>
        <taxon>Balanomorpha</taxon>
        <taxon>Balanoidea</taxon>
        <taxon>Balanidae</taxon>
        <taxon>Amphibalaninae</taxon>
        <taxon>Amphibalanus</taxon>
    </lineage>
</organism>
<dbReference type="InterPro" id="IPR002469">
    <property type="entry name" value="Peptidase_S9B_N"/>
</dbReference>
<keyword evidence="18" id="KW-1185">Reference proteome</keyword>
<keyword evidence="10 14" id="KW-0472">Membrane</keyword>
<keyword evidence="4" id="KW-0645">Protease</keyword>
<evidence type="ECO:0000256" key="7">
    <source>
        <dbReference type="ARBA" id="ARBA00022825"/>
    </source>
</evidence>
<keyword evidence="3" id="KW-0031">Aminopeptidase</keyword>
<dbReference type="FunFam" id="3.40.50.1820:FF:000003">
    <property type="entry name" value="Dipeptidyl peptidase 4"/>
    <property type="match status" value="1"/>
</dbReference>
<comment type="subcellular location">
    <subcellularLocation>
        <location evidence="12">Endomembrane system</location>
        <topology evidence="12">Single-pass membrane protein</topology>
    </subcellularLocation>
    <subcellularLocation>
        <location evidence="1">Membrane</location>
        <topology evidence="1">Single-pass type II membrane protein</topology>
    </subcellularLocation>
</comment>
<evidence type="ECO:0000256" key="6">
    <source>
        <dbReference type="ARBA" id="ARBA00022801"/>
    </source>
</evidence>
<evidence type="ECO:0000256" key="2">
    <source>
        <dbReference type="ARBA" id="ARBA00010036"/>
    </source>
</evidence>
<dbReference type="GO" id="GO:0008239">
    <property type="term" value="F:dipeptidyl-peptidase activity"/>
    <property type="evidence" value="ECO:0007669"/>
    <property type="project" value="TreeGrafter"/>
</dbReference>
<keyword evidence="9 14" id="KW-1133">Transmembrane helix</keyword>
<name>A0A6A4VZ00_AMPAM</name>
<keyword evidence="7" id="KW-0720">Serine protease</keyword>
<evidence type="ECO:0000256" key="4">
    <source>
        <dbReference type="ARBA" id="ARBA00022670"/>
    </source>
</evidence>
<sequence>MLYAGRWSTVALTPHPLLPQELVATAPNQRNWRGIILALLVITFIISMIVVSVVVLTPDDTRTPITGSRFTLEDIVSGDFKVNPFNGSWLSDHELVYRDMWGGLSVLNCESMAVRLLVSNVTFRQHKVRHYWVSSDQQYVLLAHDVRQKFRHSYLAKYTIYDVARGFSAPLTPTPEERGHPALSYAAWVPTDNVTHGRGNALVMVYKNDIYYKTSAAAETVDRVTTSGQPGVVFNGVPDWLYEEEILSNNVAMWFSRRGDRMVYATFNDSGVTATPVTYYQPSGGDTKYPAVYWIRYPQVRCAPPLLHTYTPTPVTYYQTSGGHTKYPTVYWIRYPQAGTANPEVTLWVVNLRDIGVASANDLRPPTGLKSDYYFTDVSWVDEKTVSVVWANRHQNTSHISECVDGLWYCSESHVQEQAAPGWLEVQAAPLYAADGRSYLTLQPVRDADEGRFQHISHVDVLRKQLTPVTIGAFEVLELLGWDEPKQVIYFTAVPQGTPGERHLYRVNRTTTALYRPTPECLTCPDNSTERPCLFGKTLMGPRMRYYVLECLGPDLPFTELYMLPENKLLTLLDNNTAIREKAAEMAWPQVRHLTVPLSEDQEAAVELILPPGLRDDEVTRYPMIVEVYGGPGTQQVTSRWRVGWHTYMASGRNFIYARIDGRGSGNRGQKLKHSVHGKLGTIEVQDQLKVVRKLTTEQYFIDSRRVVIWGWSYGGFAAAMALALDNRRLFRGAVSVAPVTDWNLYDSAYTERYMGPPGARGNYRGYEEADLTSRAESFRNKNLLLIHGSADDNVHVQHSMLLSRALVKAGVTFRQQIYPDENHFLSGVKRHMFTLMEDFIERCFLPPKRIIDEALEKLRKKKKID</sequence>
<dbReference type="AlphaFoldDB" id="A0A6A4VZ00"/>
<dbReference type="Gene3D" id="3.40.50.1820">
    <property type="entry name" value="alpha/beta hydrolase"/>
    <property type="match status" value="1"/>
</dbReference>
<evidence type="ECO:0000256" key="8">
    <source>
        <dbReference type="ARBA" id="ARBA00022968"/>
    </source>
</evidence>
<evidence type="ECO:0000313" key="17">
    <source>
        <dbReference type="EMBL" id="KAF0300146.1"/>
    </source>
</evidence>
<dbReference type="GO" id="GO:0008236">
    <property type="term" value="F:serine-type peptidase activity"/>
    <property type="evidence" value="ECO:0007669"/>
    <property type="project" value="UniProtKB-KW"/>
</dbReference>
<keyword evidence="5 14" id="KW-0812">Transmembrane</keyword>
<evidence type="ECO:0000256" key="13">
    <source>
        <dbReference type="ARBA" id="ARBA00072929"/>
    </source>
</evidence>
<keyword evidence="11" id="KW-0325">Glycoprotein</keyword>
<evidence type="ECO:0000256" key="3">
    <source>
        <dbReference type="ARBA" id="ARBA00022438"/>
    </source>
</evidence>
<dbReference type="GO" id="GO:0005886">
    <property type="term" value="C:plasma membrane"/>
    <property type="evidence" value="ECO:0007669"/>
    <property type="project" value="TreeGrafter"/>
</dbReference>
<evidence type="ECO:0000256" key="11">
    <source>
        <dbReference type="ARBA" id="ARBA00023180"/>
    </source>
</evidence>
<dbReference type="Gene3D" id="2.140.10.30">
    <property type="entry name" value="Dipeptidylpeptidase IV, N-terminal domain"/>
    <property type="match status" value="2"/>
</dbReference>
<dbReference type="PANTHER" id="PTHR11731">
    <property type="entry name" value="PROTEASE FAMILY S9B,C DIPEPTIDYL-PEPTIDASE IV-RELATED"/>
    <property type="match status" value="1"/>
</dbReference>
<gene>
    <name evidence="17" type="primary">DPP10</name>
    <name evidence="17" type="ORF">FJT64_027288</name>
</gene>
<comment type="caution">
    <text evidence="17">The sequence shown here is derived from an EMBL/GenBank/DDBJ whole genome shotgun (WGS) entry which is preliminary data.</text>
</comment>
<dbReference type="GO" id="GO:0006508">
    <property type="term" value="P:proteolysis"/>
    <property type="evidence" value="ECO:0007669"/>
    <property type="project" value="UniProtKB-KW"/>
</dbReference>
<feature type="domain" description="Peptidase S9 prolyl oligopeptidase catalytic" evidence="15">
    <location>
        <begin position="641"/>
        <end position="845"/>
    </location>
</feature>
<dbReference type="Pfam" id="PF00930">
    <property type="entry name" value="DPPIV_N"/>
    <property type="match status" value="2"/>
</dbReference>
<feature type="transmembrane region" description="Helical" evidence="14">
    <location>
        <begin position="35"/>
        <end position="56"/>
    </location>
</feature>
<evidence type="ECO:0000313" key="18">
    <source>
        <dbReference type="Proteomes" id="UP000440578"/>
    </source>
</evidence>
<dbReference type="InterPro" id="IPR050278">
    <property type="entry name" value="Serine_Prot_S9B/DPPIV"/>
</dbReference>
<reference evidence="17 18" key="1">
    <citation type="submission" date="2019-07" db="EMBL/GenBank/DDBJ databases">
        <title>Draft genome assembly of a fouling barnacle, Amphibalanus amphitrite (Darwin, 1854): The first reference genome for Thecostraca.</title>
        <authorList>
            <person name="Kim W."/>
        </authorList>
    </citation>
    <scope>NUCLEOTIDE SEQUENCE [LARGE SCALE GENOMIC DNA]</scope>
    <source>
        <strain evidence="17">SNU_AA5</strain>
        <tissue evidence="17">Soma without cirri and trophi</tissue>
    </source>
</reference>
<keyword evidence="6" id="KW-0378">Hydrolase</keyword>
<comment type="similarity">
    <text evidence="2">Belongs to the peptidase S9B family. DPPIV subfamily.</text>
</comment>
<evidence type="ECO:0000259" key="15">
    <source>
        <dbReference type="Pfam" id="PF00326"/>
    </source>
</evidence>
<dbReference type="SUPFAM" id="SSF53474">
    <property type="entry name" value="alpha/beta-Hydrolases"/>
    <property type="match status" value="1"/>
</dbReference>
<evidence type="ECO:0000256" key="14">
    <source>
        <dbReference type="SAM" id="Phobius"/>
    </source>
</evidence>
<evidence type="ECO:0000256" key="10">
    <source>
        <dbReference type="ARBA" id="ARBA00023136"/>
    </source>
</evidence>
<evidence type="ECO:0000256" key="1">
    <source>
        <dbReference type="ARBA" id="ARBA00004606"/>
    </source>
</evidence>
<feature type="domain" description="Dipeptidylpeptidase IV N-terminal" evidence="16">
    <location>
        <begin position="134"/>
        <end position="300"/>
    </location>
</feature>
<dbReference type="GO" id="GO:0004177">
    <property type="term" value="F:aminopeptidase activity"/>
    <property type="evidence" value="ECO:0007669"/>
    <property type="project" value="UniProtKB-KW"/>
</dbReference>